<dbReference type="AlphaFoldDB" id="A0AAD6Z0W6"/>
<name>A0AAD6Z0W6_9AGAR</name>
<dbReference type="EMBL" id="JARIHO010000115">
    <property type="protein sequence ID" value="KAJ7302521.1"/>
    <property type="molecule type" value="Genomic_DNA"/>
</dbReference>
<reference evidence="1" key="1">
    <citation type="submission" date="2023-03" db="EMBL/GenBank/DDBJ databases">
        <title>Massive genome expansion in bonnet fungi (Mycena s.s.) driven by repeated elements and novel gene families across ecological guilds.</title>
        <authorList>
            <consortium name="Lawrence Berkeley National Laboratory"/>
            <person name="Harder C.B."/>
            <person name="Miyauchi S."/>
            <person name="Viragh M."/>
            <person name="Kuo A."/>
            <person name="Thoen E."/>
            <person name="Andreopoulos B."/>
            <person name="Lu D."/>
            <person name="Skrede I."/>
            <person name="Drula E."/>
            <person name="Henrissat B."/>
            <person name="Morin E."/>
            <person name="Kohler A."/>
            <person name="Barry K."/>
            <person name="LaButti K."/>
            <person name="Morin E."/>
            <person name="Salamov A."/>
            <person name="Lipzen A."/>
            <person name="Mereny Z."/>
            <person name="Hegedus B."/>
            <person name="Baldrian P."/>
            <person name="Stursova M."/>
            <person name="Weitz H."/>
            <person name="Taylor A."/>
            <person name="Grigoriev I.V."/>
            <person name="Nagy L.G."/>
            <person name="Martin F."/>
            <person name="Kauserud H."/>
        </authorList>
    </citation>
    <scope>NUCLEOTIDE SEQUENCE</scope>
    <source>
        <strain evidence="1">CBHHK002</strain>
    </source>
</reference>
<evidence type="ECO:0000313" key="1">
    <source>
        <dbReference type="EMBL" id="KAJ7302521.1"/>
    </source>
</evidence>
<keyword evidence="2" id="KW-1185">Reference proteome</keyword>
<gene>
    <name evidence="1" type="ORF">DFH08DRAFT_72742</name>
</gene>
<protein>
    <submittedName>
        <fullName evidence="1">Uncharacterized protein</fullName>
    </submittedName>
</protein>
<organism evidence="1 2">
    <name type="scientific">Mycena albidolilacea</name>
    <dbReference type="NCBI Taxonomy" id="1033008"/>
    <lineage>
        <taxon>Eukaryota</taxon>
        <taxon>Fungi</taxon>
        <taxon>Dikarya</taxon>
        <taxon>Basidiomycota</taxon>
        <taxon>Agaricomycotina</taxon>
        <taxon>Agaricomycetes</taxon>
        <taxon>Agaricomycetidae</taxon>
        <taxon>Agaricales</taxon>
        <taxon>Marasmiineae</taxon>
        <taxon>Mycenaceae</taxon>
        <taxon>Mycena</taxon>
    </lineage>
</organism>
<proteinExistence type="predicted"/>
<sequence length="336" mass="38070">MSLWAVHFKNLESLRLVTFARRSSTVAHKTRRHQKLSTLNSSLIQDTDFVDISHKTRTNIRFFTSGKGVGDVIQYHYRNGYMPFPSGTRGFLYWKSEEEISSLAGALRFRITGSADPKSFEDGCDLMWPSGIPWQIMQAQIATRARYKHMLTQLLAEGLTTESNIHQCRKTFRQEHLFPEITLFDINQPFPVNWEATVALIIVGRGGEMRTANLRSGFSNAGPTGKRAFPFKGRAILRFEPSSLDVQPGQRVLLLRVLRLLDPIAADRRSEGRTVMPVEGNLVKIKDMRKDPAIETPWAFDIDRSNSALARALRLLWPEEGAGKGREMDGEHRSVG</sequence>
<dbReference type="Proteomes" id="UP001218218">
    <property type="component" value="Unassembled WGS sequence"/>
</dbReference>
<evidence type="ECO:0000313" key="2">
    <source>
        <dbReference type="Proteomes" id="UP001218218"/>
    </source>
</evidence>
<accession>A0AAD6Z0W6</accession>
<comment type="caution">
    <text evidence="1">The sequence shown here is derived from an EMBL/GenBank/DDBJ whole genome shotgun (WGS) entry which is preliminary data.</text>
</comment>